<dbReference type="Proteomes" id="UP000022910">
    <property type="component" value="Unassembled WGS sequence"/>
</dbReference>
<dbReference type="AlphaFoldDB" id="A0A015LPI6"/>
<keyword evidence="2" id="KW-1185">Reference proteome</keyword>
<evidence type="ECO:0000313" key="2">
    <source>
        <dbReference type="Proteomes" id="UP000022910"/>
    </source>
</evidence>
<sequence length="284" mass="34066">MNRYQPAQQTLQLNEFRLFYQPPNDNNFYHVNFKMILEFSENWDYSYYDYDFFYEGLDANYYVTCKLLPPSLIISILNKEFYEIDFDLNDLKRKHTLTWGQKYNLELSLKQDLPFLQEKILKSDFSNTSIDQILIQSSQQANELRLFHQPPNDDFIYNVACKITLQNYNQNDYDDYDYEFFYQISNDIINTKHIKCKILSPPSVIGLLNKKIYGIDFDINDLKRKHVLAWYQKLNLELSLKRFFLQIPESEMGLKSNVRQTVSITDGQSYFDNTMLPRDDQSQF</sequence>
<dbReference type="EMBL" id="JEMT01012766">
    <property type="protein sequence ID" value="EXX74641.1"/>
    <property type="molecule type" value="Genomic_DNA"/>
</dbReference>
<reference evidence="1 2" key="1">
    <citation type="submission" date="2014-02" db="EMBL/GenBank/DDBJ databases">
        <title>Single nucleus genome sequencing reveals high similarity among nuclei of an endomycorrhizal fungus.</title>
        <authorList>
            <person name="Lin K."/>
            <person name="Geurts R."/>
            <person name="Zhang Z."/>
            <person name="Limpens E."/>
            <person name="Saunders D.G."/>
            <person name="Mu D."/>
            <person name="Pang E."/>
            <person name="Cao H."/>
            <person name="Cha H."/>
            <person name="Lin T."/>
            <person name="Zhou Q."/>
            <person name="Shang Y."/>
            <person name="Li Y."/>
            <person name="Ivanov S."/>
            <person name="Sharma T."/>
            <person name="Velzen R.V."/>
            <person name="Ruijter N.D."/>
            <person name="Aanen D.K."/>
            <person name="Win J."/>
            <person name="Kamoun S."/>
            <person name="Bisseling T."/>
            <person name="Huang S."/>
        </authorList>
    </citation>
    <scope>NUCLEOTIDE SEQUENCE [LARGE SCALE GENOMIC DNA]</scope>
    <source>
        <strain evidence="2">DAOM197198w</strain>
    </source>
</reference>
<organism evidence="1 2">
    <name type="scientific">Rhizophagus irregularis (strain DAOM 197198w)</name>
    <name type="common">Glomus intraradices</name>
    <dbReference type="NCBI Taxonomy" id="1432141"/>
    <lineage>
        <taxon>Eukaryota</taxon>
        <taxon>Fungi</taxon>
        <taxon>Fungi incertae sedis</taxon>
        <taxon>Mucoromycota</taxon>
        <taxon>Glomeromycotina</taxon>
        <taxon>Glomeromycetes</taxon>
        <taxon>Glomerales</taxon>
        <taxon>Glomeraceae</taxon>
        <taxon>Rhizophagus</taxon>
    </lineage>
</organism>
<proteinExistence type="predicted"/>
<accession>A0A015LPI6</accession>
<comment type="caution">
    <text evidence="1">The sequence shown here is derived from an EMBL/GenBank/DDBJ whole genome shotgun (WGS) entry which is preliminary data.</text>
</comment>
<dbReference type="OrthoDB" id="2307154at2759"/>
<dbReference type="HOGENOM" id="CLU_094320_0_0_1"/>
<name>A0A015LPI6_RHIIW</name>
<protein>
    <submittedName>
        <fullName evidence="1">Uncharacterized protein</fullName>
    </submittedName>
</protein>
<evidence type="ECO:0000313" key="1">
    <source>
        <dbReference type="EMBL" id="EXX74641.1"/>
    </source>
</evidence>
<gene>
    <name evidence="1" type="ORF">RirG_049240</name>
</gene>